<proteinExistence type="predicted"/>
<reference evidence="1 2" key="1">
    <citation type="submission" date="2018-01" db="EMBL/GenBank/DDBJ databases">
        <authorList>
            <person name="Gaut B.S."/>
            <person name="Morton B.R."/>
            <person name="Clegg M.T."/>
            <person name="Duvall M.R."/>
        </authorList>
    </citation>
    <scope>NUCLEOTIDE SEQUENCE [LARGE SCALE GENOMIC DNA]</scope>
    <source>
        <strain evidence="1">GP69</strain>
    </source>
</reference>
<accession>A0A2K4ZQI5</accession>
<dbReference type="InterPro" id="IPR026990">
    <property type="entry name" value="TnpW"/>
</dbReference>
<dbReference type="Proteomes" id="UP000236311">
    <property type="component" value="Unassembled WGS sequence"/>
</dbReference>
<evidence type="ECO:0008006" key="3">
    <source>
        <dbReference type="Google" id="ProtNLM"/>
    </source>
</evidence>
<keyword evidence="2" id="KW-1185">Reference proteome</keyword>
<dbReference type="EMBL" id="OFSM01000064">
    <property type="protein sequence ID" value="SOY32705.1"/>
    <property type="molecule type" value="Genomic_DNA"/>
</dbReference>
<evidence type="ECO:0000313" key="2">
    <source>
        <dbReference type="Proteomes" id="UP000236311"/>
    </source>
</evidence>
<dbReference type="Pfam" id="PF14202">
    <property type="entry name" value="TnpW"/>
    <property type="match status" value="1"/>
</dbReference>
<name>A0A2K4ZQI5_9FIRM</name>
<evidence type="ECO:0000313" key="1">
    <source>
        <dbReference type="EMBL" id="SOY32705.1"/>
    </source>
</evidence>
<dbReference type="RefSeq" id="WP_103242630.1">
    <property type="nucleotide sequence ID" value="NZ_JANJZD010000042.1"/>
</dbReference>
<organism evidence="1 2">
    <name type="scientific">Acetatifactor muris</name>
    <dbReference type="NCBI Taxonomy" id="879566"/>
    <lineage>
        <taxon>Bacteria</taxon>
        <taxon>Bacillati</taxon>
        <taxon>Bacillota</taxon>
        <taxon>Clostridia</taxon>
        <taxon>Lachnospirales</taxon>
        <taxon>Lachnospiraceae</taxon>
        <taxon>Acetatifactor</taxon>
    </lineage>
</organism>
<dbReference type="AlphaFoldDB" id="A0A2K4ZQI5"/>
<protein>
    <recommendedName>
        <fullName evidence="3">Transposon-encoded protein TnpW</fullName>
    </recommendedName>
</protein>
<sequence length="54" mass="6388">MAETKNEQQSHSFKRKLGNTTYTVKVHFSKDTDKTFKDRVQKLIINECLEKSQK</sequence>
<dbReference type="OrthoDB" id="9804138at2"/>
<gene>
    <name evidence="1" type="ORF">AMURIS_05471</name>
</gene>